<proteinExistence type="predicted"/>
<reference evidence="2 3" key="1">
    <citation type="submission" date="2018-08" db="EMBL/GenBank/DDBJ databases">
        <title>Hydrogenophaga sp. LA-38 isolated from sludge.</title>
        <authorList>
            <person name="Im W.-T."/>
        </authorList>
    </citation>
    <scope>NUCLEOTIDE SEQUENCE [LARGE SCALE GENOMIC DNA]</scope>
    <source>
        <strain evidence="2 3">LA-38</strain>
    </source>
</reference>
<evidence type="ECO:0000313" key="2">
    <source>
        <dbReference type="EMBL" id="RFP79385.1"/>
    </source>
</evidence>
<evidence type="ECO:0000256" key="1">
    <source>
        <dbReference type="SAM" id="MobiDB-lite"/>
    </source>
</evidence>
<dbReference type="AlphaFoldDB" id="A0A372EKG6"/>
<evidence type="ECO:0000313" key="3">
    <source>
        <dbReference type="Proteomes" id="UP000261931"/>
    </source>
</evidence>
<dbReference type="Proteomes" id="UP000261931">
    <property type="component" value="Unassembled WGS sequence"/>
</dbReference>
<protein>
    <submittedName>
        <fullName evidence="2">Translesion DNA synthesis-associated protein ImuA</fullName>
    </submittedName>
</protein>
<dbReference type="RefSeq" id="WP_116958811.1">
    <property type="nucleotide sequence ID" value="NZ_QVLS01000005.1"/>
</dbReference>
<name>A0A372EKG6_9BURK</name>
<dbReference type="NCBIfam" id="NF033429">
    <property type="entry name" value="ImuA_translesion"/>
    <property type="match status" value="1"/>
</dbReference>
<gene>
    <name evidence="2" type="primary">imuA</name>
    <name evidence="2" type="ORF">DY262_10475</name>
</gene>
<accession>A0A372EKG6</accession>
<organism evidence="2 3">
    <name type="scientific">Hydrogenophaga borbori</name>
    <dbReference type="NCBI Taxonomy" id="2294117"/>
    <lineage>
        <taxon>Bacteria</taxon>
        <taxon>Pseudomonadati</taxon>
        <taxon>Pseudomonadota</taxon>
        <taxon>Betaproteobacteria</taxon>
        <taxon>Burkholderiales</taxon>
        <taxon>Comamonadaceae</taxon>
        <taxon>Hydrogenophaga</taxon>
    </lineage>
</organism>
<dbReference type="EMBL" id="QVLS01000005">
    <property type="protein sequence ID" value="RFP79385.1"/>
    <property type="molecule type" value="Genomic_DNA"/>
</dbReference>
<dbReference type="InterPro" id="IPR027417">
    <property type="entry name" value="P-loop_NTPase"/>
</dbReference>
<feature type="region of interest" description="Disordered" evidence="1">
    <location>
        <begin position="237"/>
        <end position="263"/>
    </location>
</feature>
<dbReference type="InterPro" id="IPR047610">
    <property type="entry name" value="ImuA_translesion"/>
</dbReference>
<dbReference type="Gene3D" id="3.40.50.300">
    <property type="entry name" value="P-loop containing nucleotide triphosphate hydrolases"/>
    <property type="match status" value="1"/>
</dbReference>
<comment type="caution">
    <text evidence="2">The sequence shown here is derived from an EMBL/GenBank/DDBJ whole genome shotgun (WGS) entry which is preliminary data.</text>
</comment>
<feature type="compositionally biased region" description="Basic and acidic residues" evidence="1">
    <location>
        <begin position="251"/>
        <end position="263"/>
    </location>
</feature>
<dbReference type="SUPFAM" id="SSF52540">
    <property type="entry name" value="P-loop containing nucleoside triphosphate hydrolases"/>
    <property type="match status" value="1"/>
</dbReference>
<keyword evidence="3" id="KW-1185">Reference proteome</keyword>
<sequence>MPSPSAEPSALPPSAAPWPRRVADALWRGHEIGAPLARVHPSGWDALDRELPGGGWPCRALTEVLQARAGAHEWRLLAPCLPRLASAGRRLALVGPPWVPHGPGLQQLGLPARQLIWVQADSEAERLWASEQLIRANACGALLAWLPQASPEALRRLQVSAQGNDGLVLLFRPRAARHQASPAPLRLLVQHSPDWALRVRLLKRRGPPHDSELRLPSVPGTLDAVITPRLRALGRWTPESEEAADVVGRTDPSRSERRQRQRA</sequence>